<gene>
    <name evidence="2" type="ORF">D7Z94_12265</name>
</gene>
<keyword evidence="3" id="KW-1185">Reference proteome</keyword>
<reference evidence="2 3" key="1">
    <citation type="submission" date="2018-10" db="EMBL/GenBank/DDBJ databases">
        <title>Ulvibacterium marinum gen. nov., sp. nov., a novel marine bacterium of the family Flavobacteriaceae, isolated from a culture of the green alga Ulva prolifera.</title>
        <authorList>
            <person name="Zhang Z."/>
        </authorList>
    </citation>
    <scope>NUCLEOTIDE SEQUENCE [LARGE SCALE GENOMIC DNA]</scope>
    <source>
        <strain evidence="2 3">CCMM003</strain>
    </source>
</reference>
<dbReference type="EMBL" id="RBCJ01000002">
    <property type="protein sequence ID" value="RKN81896.1"/>
    <property type="molecule type" value="Genomic_DNA"/>
</dbReference>
<comment type="caution">
    <text evidence="2">The sequence shown here is derived from an EMBL/GenBank/DDBJ whole genome shotgun (WGS) entry which is preliminary data.</text>
</comment>
<organism evidence="2 3">
    <name type="scientific">Ulvibacterium marinum</name>
    <dbReference type="NCBI Taxonomy" id="2419782"/>
    <lineage>
        <taxon>Bacteria</taxon>
        <taxon>Pseudomonadati</taxon>
        <taxon>Bacteroidota</taxon>
        <taxon>Flavobacteriia</taxon>
        <taxon>Flavobacteriales</taxon>
        <taxon>Flavobacteriaceae</taxon>
        <taxon>Ulvibacterium</taxon>
    </lineage>
</organism>
<proteinExistence type="predicted"/>
<evidence type="ECO:0000313" key="2">
    <source>
        <dbReference type="EMBL" id="RKN81896.1"/>
    </source>
</evidence>
<name>A0A3B0CFJ0_9FLAO</name>
<evidence type="ECO:0000313" key="3">
    <source>
        <dbReference type="Proteomes" id="UP000276603"/>
    </source>
</evidence>
<evidence type="ECO:0000259" key="1">
    <source>
        <dbReference type="Pfam" id="PF04784"/>
    </source>
</evidence>
<dbReference type="Proteomes" id="UP000276603">
    <property type="component" value="Unassembled WGS sequence"/>
</dbReference>
<protein>
    <submittedName>
        <fullName evidence="2">DUF547 domain-containing protein</fullName>
    </submittedName>
</protein>
<dbReference type="PANTHER" id="PTHR46361:SF3">
    <property type="entry name" value="ELECTRON CARRIER_ PROTEIN DISULFIDE OXIDOREDUCTASE"/>
    <property type="match status" value="1"/>
</dbReference>
<dbReference type="PANTHER" id="PTHR46361">
    <property type="entry name" value="ELECTRON CARRIER/ PROTEIN DISULFIDE OXIDOREDUCTASE"/>
    <property type="match status" value="1"/>
</dbReference>
<dbReference type="Pfam" id="PF04784">
    <property type="entry name" value="DUF547"/>
    <property type="match status" value="1"/>
</dbReference>
<accession>A0A3B0CFJ0</accession>
<feature type="domain" description="DUF547" evidence="1">
    <location>
        <begin position="69"/>
        <end position="192"/>
    </location>
</feature>
<sequence>MGIALLILALFNGCTIHKANLEKTVVKTTDLNTLSEEFLQNIKDGKNTRAIQNRIANLTLKELNNSLVTDAHRLAFWINIYNAYILAVLSENPELYDDKKAFFKKEQIPIAGKLLSFEKIEHGIIRKSQWSLGLGRIRKWLPNRLERKLRANMRDYRVHFALNCGAKDCPPVAIYNPEKLDSQLNEGTKLFLNQNSYYYPEKNEVAVTALFNWFRGDFGGKKGIKEILKKFEIIPTTKDIDISYRDYDWTLDLDNWTNL</sequence>
<dbReference type="OrthoDB" id="526867at2"/>
<dbReference type="InterPro" id="IPR006869">
    <property type="entry name" value="DUF547"/>
</dbReference>
<dbReference type="AlphaFoldDB" id="A0A3B0CFJ0"/>